<dbReference type="RefSeq" id="WP_016183673.1">
    <property type="nucleotide sequence ID" value="NZ_JXKI01000013.1"/>
</dbReference>
<dbReference type="eggNOG" id="COG1929">
    <property type="taxonomic scope" value="Bacteria"/>
</dbReference>
<name>S0K774_9ENTE</name>
<dbReference type="GO" id="GO:0031388">
    <property type="term" value="P:organic acid phosphorylation"/>
    <property type="evidence" value="ECO:0007669"/>
    <property type="project" value="UniProtKB-UniRule"/>
</dbReference>
<dbReference type="NCBIfam" id="TIGR00045">
    <property type="entry name" value="glycerate kinase"/>
    <property type="match status" value="1"/>
</dbReference>
<evidence type="ECO:0000313" key="6">
    <source>
        <dbReference type="Proteomes" id="UP000014113"/>
    </source>
</evidence>
<sequence>MRVLAAIDSFKGCASSFELNQAALAGFSAAWEKINVPISDGGEGALEAIQQALGGQKVTVKAVDPLYRAIEAPILITTIQQKKTAFIVSADFVGLTQSIIDDTHIQQSSSYGLGLAIKAAMAQQVETIYLTLGGTGTSDGGLGLLASLLPDFIPAFTKKTNPLLTDLSKLAWSKLKRHPLNQIQLIGLTDVTNPYSGEDGFAPVFAAQKGANPSTIQQMSLQAASFHHLATQELGLDLNELAGTGAAGGLGGACVLLGGTLQNGLQTISQLIQLEAKIQQADLVLTGEGSLDAQSNFGKVPYGVANIAQKHQVPVIALAGKKALALGQLEQLLTAAFCIHNEPLSLTQAMDKQRTLANLTNICQNIEQLYLAFHEKNASKFSS</sequence>
<evidence type="ECO:0000313" key="5">
    <source>
        <dbReference type="EMBL" id="EOW80448.1"/>
    </source>
</evidence>
<evidence type="ECO:0000256" key="4">
    <source>
        <dbReference type="PIRNR" id="PIRNR006078"/>
    </source>
</evidence>
<evidence type="ECO:0000256" key="3">
    <source>
        <dbReference type="ARBA" id="ARBA00022777"/>
    </source>
</evidence>
<dbReference type="AlphaFoldDB" id="S0K774"/>
<dbReference type="PIRSF" id="PIRSF006078">
    <property type="entry name" value="GlxK"/>
    <property type="match status" value="1"/>
</dbReference>
<dbReference type="PANTHER" id="PTHR21599:SF0">
    <property type="entry name" value="GLYCERATE KINASE"/>
    <property type="match status" value="1"/>
</dbReference>
<keyword evidence="3 4" id="KW-0418">Kinase</keyword>
<dbReference type="PATRIC" id="fig|1121865.3.peg.1500"/>
<reference evidence="5 6" key="1">
    <citation type="submission" date="2013-03" db="EMBL/GenBank/DDBJ databases">
        <title>The Genome Sequence of Enterococcus columbae ATCC_51263 (PacBio/Illumina hybrid assembly).</title>
        <authorList>
            <consortium name="The Broad Institute Genomics Platform"/>
            <consortium name="The Broad Institute Genome Sequencing Center for Infectious Disease"/>
            <person name="Earl A."/>
            <person name="Russ C."/>
            <person name="Gilmore M."/>
            <person name="Surin D."/>
            <person name="Walker B."/>
            <person name="Young S."/>
            <person name="Zeng Q."/>
            <person name="Gargeya S."/>
            <person name="Fitzgerald M."/>
            <person name="Haas B."/>
            <person name="Abouelleil A."/>
            <person name="Allen A.W."/>
            <person name="Alvarado L."/>
            <person name="Arachchi H.M."/>
            <person name="Berlin A.M."/>
            <person name="Chapman S.B."/>
            <person name="Gainer-Dewar J."/>
            <person name="Goldberg J."/>
            <person name="Griggs A."/>
            <person name="Gujja S."/>
            <person name="Hansen M."/>
            <person name="Howarth C."/>
            <person name="Imamovic A."/>
            <person name="Ireland A."/>
            <person name="Larimer J."/>
            <person name="McCowan C."/>
            <person name="Murphy C."/>
            <person name="Pearson M."/>
            <person name="Poon T.W."/>
            <person name="Priest M."/>
            <person name="Roberts A."/>
            <person name="Saif S."/>
            <person name="Shea T."/>
            <person name="Sisk P."/>
            <person name="Sykes S."/>
            <person name="Wortman J."/>
            <person name="Nusbaum C."/>
            <person name="Birren B."/>
        </authorList>
    </citation>
    <scope>NUCLEOTIDE SEQUENCE [LARGE SCALE GENOMIC DNA]</scope>
    <source>
        <strain evidence="5 6">ATCC 51263</strain>
    </source>
</reference>
<dbReference type="OrthoDB" id="9774290at2"/>
<evidence type="ECO:0000256" key="1">
    <source>
        <dbReference type="ARBA" id="ARBA00006284"/>
    </source>
</evidence>
<evidence type="ECO:0008006" key="7">
    <source>
        <dbReference type="Google" id="ProtNLM"/>
    </source>
</evidence>
<proteinExistence type="inferred from homology"/>
<gene>
    <name evidence="5" type="ORF">I568_02151</name>
</gene>
<comment type="caution">
    <text evidence="5">The sequence shown here is derived from an EMBL/GenBank/DDBJ whole genome shotgun (WGS) entry which is preliminary data.</text>
</comment>
<organism evidence="5 6">
    <name type="scientific">Enterococcus columbae DSM 7374 = ATCC 51263</name>
    <dbReference type="NCBI Taxonomy" id="1121865"/>
    <lineage>
        <taxon>Bacteria</taxon>
        <taxon>Bacillati</taxon>
        <taxon>Bacillota</taxon>
        <taxon>Bacilli</taxon>
        <taxon>Lactobacillales</taxon>
        <taxon>Enterococcaceae</taxon>
        <taxon>Enterococcus</taxon>
    </lineage>
</organism>
<dbReference type="Pfam" id="PF02595">
    <property type="entry name" value="Gly_kinase"/>
    <property type="match status" value="1"/>
</dbReference>
<dbReference type="Gene3D" id="3.40.50.10350">
    <property type="entry name" value="Glycerate kinase, domain 1"/>
    <property type="match status" value="1"/>
</dbReference>
<keyword evidence="6" id="KW-1185">Reference proteome</keyword>
<dbReference type="STRING" id="1121865.OMW_01536"/>
<dbReference type="InterPro" id="IPR004381">
    <property type="entry name" value="Glycerate_kinase"/>
</dbReference>
<dbReference type="Proteomes" id="UP000014113">
    <property type="component" value="Unassembled WGS sequence"/>
</dbReference>
<keyword evidence="2 4" id="KW-0808">Transferase</keyword>
<dbReference type="SUPFAM" id="SSF110738">
    <property type="entry name" value="Glycerate kinase I"/>
    <property type="match status" value="1"/>
</dbReference>
<dbReference type="InterPro" id="IPR018197">
    <property type="entry name" value="Glycerate_kinase_RE-like"/>
</dbReference>
<dbReference type="GO" id="GO:0008887">
    <property type="term" value="F:glycerate kinase activity"/>
    <property type="evidence" value="ECO:0007669"/>
    <property type="project" value="UniProtKB-UniRule"/>
</dbReference>
<protein>
    <recommendedName>
        <fullName evidence="7">Glycerate kinase</fullName>
    </recommendedName>
</protein>
<accession>S0K774</accession>
<dbReference type="EMBL" id="ASWJ01000009">
    <property type="protein sequence ID" value="EOW80448.1"/>
    <property type="molecule type" value="Genomic_DNA"/>
</dbReference>
<dbReference type="Gene3D" id="3.90.1510.10">
    <property type="entry name" value="Glycerate kinase, domain 2"/>
    <property type="match status" value="1"/>
</dbReference>
<evidence type="ECO:0000256" key="2">
    <source>
        <dbReference type="ARBA" id="ARBA00022679"/>
    </source>
</evidence>
<dbReference type="PANTHER" id="PTHR21599">
    <property type="entry name" value="GLYCERATE KINASE"/>
    <property type="match status" value="1"/>
</dbReference>
<dbReference type="InterPro" id="IPR018193">
    <property type="entry name" value="Glyc_kinase_flavodox-like_fold"/>
</dbReference>
<dbReference type="InterPro" id="IPR036129">
    <property type="entry name" value="Glycerate_kinase_sf"/>
</dbReference>
<comment type="similarity">
    <text evidence="1 4">Belongs to the glycerate kinase type-1 family.</text>
</comment>